<dbReference type="PROSITE" id="PS51257">
    <property type="entry name" value="PROKAR_LIPOPROTEIN"/>
    <property type="match status" value="1"/>
</dbReference>
<dbReference type="Proteomes" id="UP000009282">
    <property type="component" value="Chromosome"/>
</dbReference>
<gene>
    <name evidence="1" type="ordered locus">GNIT_1150</name>
</gene>
<proteinExistence type="predicted"/>
<dbReference type="AlphaFoldDB" id="G4QK78"/>
<dbReference type="OrthoDB" id="6387823at2"/>
<organism evidence="1 2">
    <name type="scientific">Glaciecola nitratireducens (strain JCM 12485 / KCTC 12276 / FR1064)</name>
    <dbReference type="NCBI Taxonomy" id="1085623"/>
    <lineage>
        <taxon>Bacteria</taxon>
        <taxon>Pseudomonadati</taxon>
        <taxon>Pseudomonadota</taxon>
        <taxon>Gammaproteobacteria</taxon>
        <taxon>Alteromonadales</taxon>
        <taxon>Alteromonadaceae</taxon>
        <taxon>Brumicola</taxon>
    </lineage>
</organism>
<evidence type="ECO:0000313" key="2">
    <source>
        <dbReference type="Proteomes" id="UP000009282"/>
    </source>
</evidence>
<evidence type="ECO:0000313" key="1">
    <source>
        <dbReference type="EMBL" id="AEP29277.1"/>
    </source>
</evidence>
<reference evidence="1 2" key="1">
    <citation type="journal article" date="2011" name="J. Bacteriol.">
        <title>Complete genome sequence of seawater bacterium Glaciecola nitratireducens FR1064T.</title>
        <authorList>
            <person name="Bian F."/>
            <person name="Qin Q.L."/>
            <person name="Xie B.B."/>
            <person name="Shu Y.L."/>
            <person name="Zhang X.Y."/>
            <person name="Yu Y."/>
            <person name="Chen B."/>
            <person name="Chen X.L."/>
            <person name="Zhou B.C."/>
            <person name="Zhang Y.Z."/>
        </authorList>
    </citation>
    <scope>NUCLEOTIDE SEQUENCE [LARGE SCALE GENOMIC DNA]</scope>
    <source>
        <strain evidence="2">JCM 12485 / KCTC 12276 / FR1064</strain>
    </source>
</reference>
<accession>G4QK78</accession>
<sequence length="71" mass="8041">MLQKQYVLGAFALATLLTAGCSNKAAYEIMQSNKKEACERVAEGQAREDCMRGYERSFAEYERERNRAVGK</sequence>
<protein>
    <recommendedName>
        <fullName evidence="3">Lipoprotein</fullName>
    </recommendedName>
</protein>
<keyword evidence="2" id="KW-1185">Reference proteome</keyword>
<dbReference type="RefSeq" id="WP_014108151.1">
    <property type="nucleotide sequence ID" value="NC_016041.1"/>
</dbReference>
<dbReference type="HOGENOM" id="CLU_195979_1_1_6"/>
<name>G4QK78_GLANF</name>
<dbReference type="EMBL" id="CP003060">
    <property type="protein sequence ID" value="AEP29277.1"/>
    <property type="molecule type" value="Genomic_DNA"/>
</dbReference>
<evidence type="ECO:0008006" key="3">
    <source>
        <dbReference type="Google" id="ProtNLM"/>
    </source>
</evidence>
<dbReference type="KEGG" id="gni:GNIT_1150"/>